<evidence type="ECO:0000313" key="2">
    <source>
        <dbReference type="Proteomes" id="UP001054821"/>
    </source>
</evidence>
<keyword evidence="2" id="KW-1185">Reference proteome</keyword>
<organism evidence="1 2">
    <name type="scientific">Prunus dulcis</name>
    <name type="common">Almond</name>
    <name type="synonym">Amygdalus dulcis</name>
    <dbReference type="NCBI Taxonomy" id="3755"/>
    <lineage>
        <taxon>Eukaryota</taxon>
        <taxon>Viridiplantae</taxon>
        <taxon>Streptophyta</taxon>
        <taxon>Embryophyta</taxon>
        <taxon>Tracheophyta</taxon>
        <taxon>Spermatophyta</taxon>
        <taxon>Magnoliopsida</taxon>
        <taxon>eudicotyledons</taxon>
        <taxon>Gunneridae</taxon>
        <taxon>Pentapetalae</taxon>
        <taxon>rosids</taxon>
        <taxon>fabids</taxon>
        <taxon>Rosales</taxon>
        <taxon>Rosaceae</taxon>
        <taxon>Amygdaloideae</taxon>
        <taxon>Amygdaleae</taxon>
        <taxon>Prunus</taxon>
    </lineage>
</organism>
<name>A0AAD4USG9_PRUDU</name>
<accession>A0AAD4USG9</accession>
<evidence type="ECO:0000313" key="1">
    <source>
        <dbReference type="EMBL" id="KAI5311306.1"/>
    </source>
</evidence>
<proteinExistence type="predicted"/>
<dbReference type="Proteomes" id="UP001054821">
    <property type="component" value="Unassembled WGS sequence"/>
</dbReference>
<sequence>MRELEQTCHPDGTLLEQAIIMGVPASNNEVEYEAITLENWPSTQTLIEHLDWPSIEEIKQVDSMQIDEDPSWQDPIVDYLENRNMPKDKSKTRKVQQKAVRYYMQDNKLNL</sequence>
<protein>
    <submittedName>
        <fullName evidence="1">Uncharacterized protein</fullName>
    </submittedName>
</protein>
<dbReference type="EMBL" id="JAJFAZ020000042">
    <property type="protein sequence ID" value="KAI5311306.1"/>
    <property type="molecule type" value="Genomic_DNA"/>
</dbReference>
<gene>
    <name evidence="1" type="ORF">L3X38_000356</name>
</gene>
<reference evidence="1 2" key="1">
    <citation type="journal article" date="2022" name="G3 (Bethesda)">
        <title>Whole-genome sequence and methylome profiling of the almond [Prunus dulcis (Mill.) D.A. Webb] cultivar 'Nonpareil'.</title>
        <authorList>
            <person name="D'Amico-Willman K.M."/>
            <person name="Ouma W.Z."/>
            <person name="Meulia T."/>
            <person name="Sideli G.M."/>
            <person name="Gradziel T.M."/>
            <person name="Fresnedo-Ramirez J."/>
        </authorList>
    </citation>
    <scope>NUCLEOTIDE SEQUENCE [LARGE SCALE GENOMIC DNA]</scope>
    <source>
        <strain evidence="1">Clone GOH B32 T37-40</strain>
    </source>
</reference>
<dbReference type="AlphaFoldDB" id="A0AAD4USG9"/>
<comment type="caution">
    <text evidence="1">The sequence shown here is derived from an EMBL/GenBank/DDBJ whole genome shotgun (WGS) entry which is preliminary data.</text>
</comment>